<evidence type="ECO:0000313" key="3">
    <source>
        <dbReference type="EMBL" id="MFC5894354.1"/>
    </source>
</evidence>
<dbReference type="EMBL" id="JBHSPW010000006">
    <property type="protein sequence ID" value="MFC5894354.1"/>
    <property type="molecule type" value="Genomic_DNA"/>
</dbReference>
<protein>
    <submittedName>
        <fullName evidence="3">FHA domain-containing protein</fullName>
    </submittedName>
</protein>
<feature type="domain" description="FHA" evidence="2">
    <location>
        <begin position="266"/>
        <end position="318"/>
    </location>
</feature>
<dbReference type="InterPro" id="IPR000253">
    <property type="entry name" value="FHA_dom"/>
</dbReference>
<accession>A0ABW1FN04</accession>
<evidence type="ECO:0000313" key="4">
    <source>
        <dbReference type="Proteomes" id="UP001596241"/>
    </source>
</evidence>
<dbReference type="RefSeq" id="WP_345083980.1">
    <property type="nucleotide sequence ID" value="NZ_BAAAWG010000007.1"/>
</dbReference>
<dbReference type="PROSITE" id="PS50006">
    <property type="entry name" value="FHA_DOMAIN"/>
    <property type="match status" value="1"/>
</dbReference>
<dbReference type="Proteomes" id="UP001596241">
    <property type="component" value="Unassembled WGS sequence"/>
</dbReference>
<dbReference type="Gene3D" id="2.60.200.20">
    <property type="match status" value="1"/>
</dbReference>
<name>A0ABW1FN04_9ACTN</name>
<evidence type="ECO:0000256" key="1">
    <source>
        <dbReference type="ARBA" id="ARBA00022553"/>
    </source>
</evidence>
<dbReference type="InterPro" id="IPR008984">
    <property type="entry name" value="SMAD_FHA_dom_sf"/>
</dbReference>
<reference evidence="4" key="1">
    <citation type="journal article" date="2019" name="Int. J. Syst. Evol. Microbiol.">
        <title>The Global Catalogue of Microorganisms (GCM) 10K type strain sequencing project: providing services to taxonomists for standard genome sequencing and annotation.</title>
        <authorList>
            <consortium name="The Broad Institute Genomics Platform"/>
            <consortium name="The Broad Institute Genome Sequencing Center for Infectious Disease"/>
            <person name="Wu L."/>
            <person name="Ma J."/>
        </authorList>
    </citation>
    <scope>NUCLEOTIDE SEQUENCE [LARGE SCALE GENOMIC DNA]</scope>
    <source>
        <strain evidence="4">CGMCC 1.15809</strain>
    </source>
</reference>
<keyword evidence="1" id="KW-0597">Phosphoprotein</keyword>
<dbReference type="SUPFAM" id="SSF49879">
    <property type="entry name" value="SMAD/FHA domain"/>
    <property type="match status" value="1"/>
</dbReference>
<keyword evidence="4" id="KW-1185">Reference proteome</keyword>
<comment type="caution">
    <text evidence="3">The sequence shown here is derived from an EMBL/GenBank/DDBJ whole genome shotgun (WGS) entry which is preliminary data.</text>
</comment>
<organism evidence="3 4">
    <name type="scientific">Streptomyces ramulosus</name>
    <dbReference type="NCBI Taxonomy" id="47762"/>
    <lineage>
        <taxon>Bacteria</taxon>
        <taxon>Bacillati</taxon>
        <taxon>Actinomycetota</taxon>
        <taxon>Actinomycetes</taxon>
        <taxon>Kitasatosporales</taxon>
        <taxon>Streptomycetaceae</taxon>
        <taxon>Streptomyces</taxon>
    </lineage>
</organism>
<sequence length="385" mass="42823">MSRRLDDLVRHLAPTARDADALIDLSNVVRDDRFGDRRPRSLDRLRLVVEALAHRTSDREVRVHALADRSLRHAPHEYADRAEPRLLADWIGQGLVTEVPDADEPLLDLADVTGLPVVSGDDFKDFRLVHPWIQGNTTQFLGMRPGPDRSVELYARDMGVRTPAQISRKIEESDLKAHGLLAGRHRRPLTAVVKRSWRCPERGCTLYDSRRGHAVRLPVMRRGVPVCELHHTPLTDDGPRTGVAQLKVMADDACVHRVTLDAGTTAVLGRAPGAAGIALHDVLPRRLLERVSRRHVEVTVDAAGALRLRNLSAHGSLLLPYGAREWTELSGGTPALLRVNDVVELIPGVRLTRSARRYPAEIAAAWQRAARKVPEASARAETRWE</sequence>
<gene>
    <name evidence="3" type="ORF">ACFP3M_16170</name>
</gene>
<evidence type="ECO:0000259" key="2">
    <source>
        <dbReference type="PROSITE" id="PS50006"/>
    </source>
</evidence>
<proteinExistence type="predicted"/>